<feature type="domain" description="HTH lysR-type" evidence="5">
    <location>
        <begin position="1"/>
        <end position="59"/>
    </location>
</feature>
<evidence type="ECO:0000259" key="5">
    <source>
        <dbReference type="PROSITE" id="PS50931"/>
    </source>
</evidence>
<dbReference type="SUPFAM" id="SSF53850">
    <property type="entry name" value="Periplasmic binding protein-like II"/>
    <property type="match status" value="1"/>
</dbReference>
<dbReference type="InterPro" id="IPR036390">
    <property type="entry name" value="WH_DNA-bd_sf"/>
</dbReference>
<evidence type="ECO:0000256" key="2">
    <source>
        <dbReference type="ARBA" id="ARBA00023015"/>
    </source>
</evidence>
<dbReference type="FunFam" id="1.10.10.10:FF:000001">
    <property type="entry name" value="LysR family transcriptional regulator"/>
    <property type="match status" value="1"/>
</dbReference>
<organism evidence="6 7">
    <name type="scientific">Neoroseomonas lacus</name>
    <dbReference type="NCBI Taxonomy" id="287609"/>
    <lineage>
        <taxon>Bacteria</taxon>
        <taxon>Pseudomonadati</taxon>
        <taxon>Pseudomonadota</taxon>
        <taxon>Alphaproteobacteria</taxon>
        <taxon>Acetobacterales</taxon>
        <taxon>Acetobacteraceae</taxon>
        <taxon>Neoroseomonas</taxon>
    </lineage>
</organism>
<dbReference type="InterPro" id="IPR005119">
    <property type="entry name" value="LysR_subst-bd"/>
</dbReference>
<keyword evidence="2" id="KW-0805">Transcription regulation</keyword>
<dbReference type="Gene3D" id="3.40.190.290">
    <property type="match status" value="1"/>
</dbReference>
<keyword evidence="3" id="KW-0238">DNA-binding</keyword>
<dbReference type="EMBL" id="BMKW01000008">
    <property type="protein sequence ID" value="GGJ24307.1"/>
    <property type="molecule type" value="Genomic_DNA"/>
</dbReference>
<dbReference type="InterPro" id="IPR058163">
    <property type="entry name" value="LysR-type_TF_proteobact-type"/>
</dbReference>
<dbReference type="CDD" id="cd08422">
    <property type="entry name" value="PBP2_CrgA_like"/>
    <property type="match status" value="1"/>
</dbReference>
<dbReference type="InterPro" id="IPR000847">
    <property type="entry name" value="LysR_HTH_N"/>
</dbReference>
<dbReference type="FunFam" id="3.40.190.290:FF:000001">
    <property type="entry name" value="Transcriptional regulator, LysR family"/>
    <property type="match status" value="1"/>
</dbReference>
<dbReference type="AlphaFoldDB" id="A0A917KSF7"/>
<comment type="caution">
    <text evidence="6">The sequence shown here is derived from an EMBL/GenBank/DDBJ whole genome shotgun (WGS) entry which is preliminary data.</text>
</comment>
<dbReference type="SUPFAM" id="SSF46785">
    <property type="entry name" value="Winged helix' DNA-binding domain"/>
    <property type="match status" value="1"/>
</dbReference>
<evidence type="ECO:0000256" key="3">
    <source>
        <dbReference type="ARBA" id="ARBA00023125"/>
    </source>
</evidence>
<dbReference type="Pfam" id="PF00126">
    <property type="entry name" value="HTH_1"/>
    <property type="match status" value="1"/>
</dbReference>
<dbReference type="GO" id="GO:0043565">
    <property type="term" value="F:sequence-specific DNA binding"/>
    <property type="evidence" value="ECO:0007669"/>
    <property type="project" value="TreeGrafter"/>
</dbReference>
<proteinExistence type="inferred from homology"/>
<sequence length="295" mass="31959">MGQSDEMAAFLHIVERGGFAAAARGSPQTPSALSKLVQRLEARLGVRLLTRTTRRIALTPEGETYAARARDILAMIEATETEVTAGRGRPRGHLRVNTGTAYARHRLIPLLPAFCAEYPDITLDLTVTDRRVDLVAEGADVLLRTGPLDDSTLIARRIATGRRVICAAPAYLDRRGTPRQPNDLLAHDCIMLHGQARLTIWPFHDGEGLAALTVPGRLATDSAEALRDMALAGLGVIRISEFVVREDIAAGRLVSLLAAQHASEEVPVWAITAPGRHRMPRIRAFVDFLAAHAAA</sequence>
<dbReference type="PANTHER" id="PTHR30537">
    <property type="entry name" value="HTH-TYPE TRANSCRIPTIONAL REGULATOR"/>
    <property type="match status" value="1"/>
</dbReference>
<name>A0A917KSF7_9PROT</name>
<dbReference type="InterPro" id="IPR036388">
    <property type="entry name" value="WH-like_DNA-bd_sf"/>
</dbReference>
<dbReference type="PROSITE" id="PS50931">
    <property type="entry name" value="HTH_LYSR"/>
    <property type="match status" value="1"/>
</dbReference>
<gene>
    <name evidence="6" type="ORF">GCM10011320_34480</name>
</gene>
<keyword evidence="7" id="KW-1185">Reference proteome</keyword>
<evidence type="ECO:0000256" key="4">
    <source>
        <dbReference type="ARBA" id="ARBA00023163"/>
    </source>
</evidence>
<dbReference type="Gene3D" id="1.10.10.10">
    <property type="entry name" value="Winged helix-like DNA-binding domain superfamily/Winged helix DNA-binding domain"/>
    <property type="match status" value="1"/>
</dbReference>
<dbReference type="Pfam" id="PF03466">
    <property type="entry name" value="LysR_substrate"/>
    <property type="match status" value="1"/>
</dbReference>
<evidence type="ECO:0000256" key="1">
    <source>
        <dbReference type="ARBA" id="ARBA00009437"/>
    </source>
</evidence>
<comment type="similarity">
    <text evidence="1">Belongs to the LysR transcriptional regulatory family.</text>
</comment>
<protein>
    <submittedName>
        <fullName evidence="6">LysR family transcriptional regulator</fullName>
    </submittedName>
</protein>
<evidence type="ECO:0000313" key="6">
    <source>
        <dbReference type="EMBL" id="GGJ24307.1"/>
    </source>
</evidence>
<dbReference type="RefSeq" id="WP_188968784.1">
    <property type="nucleotide sequence ID" value="NZ_BMKW01000008.1"/>
</dbReference>
<dbReference type="Proteomes" id="UP000661507">
    <property type="component" value="Unassembled WGS sequence"/>
</dbReference>
<keyword evidence="4" id="KW-0804">Transcription</keyword>
<reference evidence="6" key="1">
    <citation type="journal article" date="2014" name="Int. J. Syst. Evol. Microbiol.">
        <title>Complete genome sequence of Corynebacterium casei LMG S-19264T (=DSM 44701T), isolated from a smear-ripened cheese.</title>
        <authorList>
            <consortium name="US DOE Joint Genome Institute (JGI-PGF)"/>
            <person name="Walter F."/>
            <person name="Albersmeier A."/>
            <person name="Kalinowski J."/>
            <person name="Ruckert C."/>
        </authorList>
    </citation>
    <scope>NUCLEOTIDE SEQUENCE</scope>
    <source>
        <strain evidence="6">CGMCC 1.3617</strain>
    </source>
</reference>
<reference evidence="6" key="2">
    <citation type="submission" date="2020-09" db="EMBL/GenBank/DDBJ databases">
        <authorList>
            <person name="Sun Q."/>
            <person name="Zhou Y."/>
        </authorList>
    </citation>
    <scope>NUCLEOTIDE SEQUENCE</scope>
    <source>
        <strain evidence="6">CGMCC 1.3617</strain>
    </source>
</reference>
<dbReference type="GO" id="GO:0003700">
    <property type="term" value="F:DNA-binding transcription factor activity"/>
    <property type="evidence" value="ECO:0007669"/>
    <property type="project" value="InterPro"/>
</dbReference>
<dbReference type="PANTHER" id="PTHR30537:SF5">
    <property type="entry name" value="HTH-TYPE TRANSCRIPTIONAL ACTIVATOR TTDR-RELATED"/>
    <property type="match status" value="1"/>
</dbReference>
<dbReference type="GO" id="GO:0006351">
    <property type="term" value="P:DNA-templated transcription"/>
    <property type="evidence" value="ECO:0007669"/>
    <property type="project" value="TreeGrafter"/>
</dbReference>
<evidence type="ECO:0000313" key="7">
    <source>
        <dbReference type="Proteomes" id="UP000661507"/>
    </source>
</evidence>
<accession>A0A917KSF7</accession>